<accession>A0AAN9PPD0</accession>
<name>A0AAN9PPD0_CANGL</name>
<dbReference type="InterPro" id="IPR023213">
    <property type="entry name" value="CAT-like_dom_sf"/>
</dbReference>
<dbReference type="Proteomes" id="UP001367508">
    <property type="component" value="Unassembled WGS sequence"/>
</dbReference>
<dbReference type="InterPro" id="IPR050898">
    <property type="entry name" value="Plant_acyltransferase"/>
</dbReference>
<dbReference type="PANTHER" id="PTHR31147:SF25">
    <property type="entry name" value="HXXXD-TYPE ACYL-TRANSFERASE FAMILY PROTEIN"/>
    <property type="match status" value="1"/>
</dbReference>
<evidence type="ECO:0000313" key="2">
    <source>
        <dbReference type="EMBL" id="KAK7305496.1"/>
    </source>
</evidence>
<protein>
    <submittedName>
        <fullName evidence="2">Uncharacterized protein</fullName>
    </submittedName>
</protein>
<reference evidence="2 3" key="1">
    <citation type="submission" date="2024-01" db="EMBL/GenBank/DDBJ databases">
        <title>The genomes of 5 underutilized Papilionoideae crops provide insights into root nodulation and disease resistanc.</title>
        <authorList>
            <person name="Jiang F."/>
        </authorList>
    </citation>
    <scope>NUCLEOTIDE SEQUENCE [LARGE SCALE GENOMIC DNA]</scope>
    <source>
        <strain evidence="2">LVBAO_FW01</strain>
        <tissue evidence="2">Leaves</tissue>
    </source>
</reference>
<dbReference type="Pfam" id="PF02458">
    <property type="entry name" value="Transferase"/>
    <property type="match status" value="1"/>
</dbReference>
<dbReference type="Gene3D" id="3.30.559.10">
    <property type="entry name" value="Chloramphenicol acetyltransferase-like domain"/>
    <property type="match status" value="2"/>
</dbReference>
<dbReference type="PANTHER" id="PTHR31147">
    <property type="entry name" value="ACYL TRANSFERASE 4"/>
    <property type="match status" value="1"/>
</dbReference>
<comment type="caution">
    <text evidence="2">The sequence shown here is derived from an EMBL/GenBank/DDBJ whole genome shotgun (WGS) entry which is preliminary data.</text>
</comment>
<evidence type="ECO:0000313" key="3">
    <source>
        <dbReference type="Proteomes" id="UP001367508"/>
    </source>
</evidence>
<gene>
    <name evidence="2" type="ORF">VNO77_43402</name>
</gene>
<comment type="similarity">
    <text evidence="1">Belongs to the plant acyltransferase family.</text>
</comment>
<evidence type="ECO:0000256" key="1">
    <source>
        <dbReference type="ARBA" id="ARBA00009861"/>
    </source>
</evidence>
<keyword evidence="3" id="KW-1185">Reference proteome</keyword>
<sequence length="457" mass="51395">MAYHKEPFKLVMREVELIKPSKPTSSSILSLSTLDNIPDLNRLCQTIHVYRSAIHDSESGYQNGELLDPAHVIKEALSKALVYYYPLAGRLVKHSDGKLRINCSEDGVPFLEANANCHLSSLHYLDDPDMENAKHLVFNFPSEDENGYQYPLVFKVTKFTCGGLTIGMGLTHAVSDGVGASQFFRAIIELARGKSEPSVKPVWERERLVGSITKQPLQIDSVDESSAAVSPFLPTMLLVHECIKVDSESIRRLKMSLMKECENEKFTSFESLAAYVWRSRAKALELNYDGKIMLNITVGVRRHLLDPPLPEGYYGNAIVDAEVILTVRELNERPLSEVVKLIRESKKVAFSSDYVRNFINTLETEQEDFNIEGTGAFTTMTDWKYLDFLERVDFGLKELVNTVPAPCDMFGSVDLCIFSPLSIIDSSMKEGVRIFVSLPNVAMLKFKEEMEALSLLN</sequence>
<organism evidence="2 3">
    <name type="scientific">Canavalia gladiata</name>
    <name type="common">Sword bean</name>
    <name type="synonym">Dolichos gladiatus</name>
    <dbReference type="NCBI Taxonomy" id="3824"/>
    <lineage>
        <taxon>Eukaryota</taxon>
        <taxon>Viridiplantae</taxon>
        <taxon>Streptophyta</taxon>
        <taxon>Embryophyta</taxon>
        <taxon>Tracheophyta</taxon>
        <taxon>Spermatophyta</taxon>
        <taxon>Magnoliopsida</taxon>
        <taxon>eudicotyledons</taxon>
        <taxon>Gunneridae</taxon>
        <taxon>Pentapetalae</taxon>
        <taxon>rosids</taxon>
        <taxon>fabids</taxon>
        <taxon>Fabales</taxon>
        <taxon>Fabaceae</taxon>
        <taxon>Papilionoideae</taxon>
        <taxon>50 kb inversion clade</taxon>
        <taxon>NPAAA clade</taxon>
        <taxon>indigoferoid/millettioid clade</taxon>
        <taxon>Phaseoleae</taxon>
        <taxon>Canavalia</taxon>
    </lineage>
</organism>
<proteinExistence type="inferred from homology"/>
<dbReference type="EMBL" id="JAYMYQ010000011">
    <property type="protein sequence ID" value="KAK7305496.1"/>
    <property type="molecule type" value="Genomic_DNA"/>
</dbReference>
<dbReference type="AlphaFoldDB" id="A0AAN9PPD0"/>